<evidence type="ECO:0000313" key="4">
    <source>
        <dbReference type="Proteomes" id="UP001500460"/>
    </source>
</evidence>
<reference evidence="4" key="1">
    <citation type="journal article" date="2019" name="Int. J. Syst. Evol. Microbiol.">
        <title>The Global Catalogue of Microorganisms (GCM) 10K type strain sequencing project: providing services to taxonomists for standard genome sequencing and annotation.</title>
        <authorList>
            <consortium name="The Broad Institute Genomics Platform"/>
            <consortium name="The Broad Institute Genome Sequencing Center for Infectious Disease"/>
            <person name="Wu L."/>
            <person name="Ma J."/>
        </authorList>
    </citation>
    <scope>NUCLEOTIDE SEQUENCE [LARGE SCALE GENOMIC DNA]</scope>
    <source>
        <strain evidence="4">JCM 6922</strain>
    </source>
</reference>
<proteinExistence type="predicted"/>
<sequence length="272" mass="28961">MSRTTSQRTVRLAVLTGVTVLTMTAAYAVTQYADASQTPAPPASTAANRQVTAPAAQQSARPTSHTSVTPANPASTLTPTQGPSQAPEHAEDTTLAASRVDSTQLPDSAEQKWKELAPPSTRKLSQDFQLNECVKVHGATAWQQQGFISAHKTPAVQDSLAFQDEASARSAFRQVLADMDTCEATSRNLQKRYGLSADVEVGRTATVTDGAAWSRTWTAVEGLSAPGAQANHIYAVQRGAVLVLLHFDEWDTVTPRTYDPAGDADVLATLSR</sequence>
<comment type="caution">
    <text evidence="3">The sequence shown here is derived from an EMBL/GenBank/DDBJ whole genome shotgun (WGS) entry which is preliminary data.</text>
</comment>
<dbReference type="RefSeq" id="WP_344600107.1">
    <property type="nucleotide sequence ID" value="NZ_BAAATK010000004.1"/>
</dbReference>
<accession>A0ABP5WE54</accession>
<feature type="chain" id="PRO_5047127130" description="PknH-like extracellular domain-containing protein" evidence="2">
    <location>
        <begin position="29"/>
        <end position="272"/>
    </location>
</feature>
<gene>
    <name evidence="3" type="ORF">GCM10010421_10040</name>
</gene>
<protein>
    <recommendedName>
        <fullName evidence="5">PknH-like extracellular domain-containing protein</fullName>
    </recommendedName>
</protein>
<evidence type="ECO:0000256" key="1">
    <source>
        <dbReference type="SAM" id="MobiDB-lite"/>
    </source>
</evidence>
<dbReference type="Proteomes" id="UP001500460">
    <property type="component" value="Unassembled WGS sequence"/>
</dbReference>
<name>A0ABP5WE54_9ACTN</name>
<evidence type="ECO:0000256" key="2">
    <source>
        <dbReference type="SAM" id="SignalP"/>
    </source>
</evidence>
<keyword evidence="2" id="KW-0732">Signal</keyword>
<dbReference type="EMBL" id="BAAATK010000004">
    <property type="protein sequence ID" value="GAA2425358.1"/>
    <property type="molecule type" value="Genomic_DNA"/>
</dbReference>
<feature type="compositionally biased region" description="Polar residues" evidence="1">
    <location>
        <begin position="48"/>
        <end position="84"/>
    </location>
</feature>
<keyword evidence="4" id="KW-1185">Reference proteome</keyword>
<evidence type="ECO:0000313" key="3">
    <source>
        <dbReference type="EMBL" id="GAA2425358.1"/>
    </source>
</evidence>
<feature type="signal peptide" evidence="2">
    <location>
        <begin position="1"/>
        <end position="28"/>
    </location>
</feature>
<feature type="compositionally biased region" description="Low complexity" evidence="1">
    <location>
        <begin position="36"/>
        <end position="47"/>
    </location>
</feature>
<feature type="region of interest" description="Disordered" evidence="1">
    <location>
        <begin position="36"/>
        <end position="121"/>
    </location>
</feature>
<evidence type="ECO:0008006" key="5">
    <source>
        <dbReference type="Google" id="ProtNLM"/>
    </source>
</evidence>
<organism evidence="3 4">
    <name type="scientific">Streptomyces glaucus</name>
    <dbReference type="NCBI Taxonomy" id="284029"/>
    <lineage>
        <taxon>Bacteria</taxon>
        <taxon>Bacillati</taxon>
        <taxon>Actinomycetota</taxon>
        <taxon>Actinomycetes</taxon>
        <taxon>Kitasatosporales</taxon>
        <taxon>Streptomycetaceae</taxon>
        <taxon>Streptomyces</taxon>
    </lineage>
</organism>